<dbReference type="Ensembl" id="ENSCSAVT00000005328.1">
    <property type="protein sequence ID" value="ENSCSAVP00000005257.1"/>
    <property type="gene ID" value="ENSCSAVG00000003131.1"/>
</dbReference>
<dbReference type="AlphaFoldDB" id="H2YIV8"/>
<evidence type="ECO:0000313" key="2">
    <source>
        <dbReference type="Ensembl" id="ENSCSAVP00000005257.1"/>
    </source>
</evidence>
<reference evidence="2" key="3">
    <citation type="submission" date="2025-09" db="UniProtKB">
        <authorList>
            <consortium name="Ensembl"/>
        </authorList>
    </citation>
    <scope>IDENTIFICATION</scope>
</reference>
<dbReference type="HOGENOM" id="CLU_1953623_0_0_1"/>
<accession>H2YIV8</accession>
<protein>
    <recommendedName>
        <fullName evidence="1">Ubiquitin carboxyl-terminal hydrolase 47 C-terminal domain-containing protein</fullName>
    </recommendedName>
</protein>
<evidence type="ECO:0000259" key="1">
    <source>
        <dbReference type="Pfam" id="PF19718"/>
    </source>
</evidence>
<reference evidence="2" key="2">
    <citation type="submission" date="2025-08" db="UniProtKB">
        <authorList>
            <consortium name="Ensembl"/>
        </authorList>
    </citation>
    <scope>IDENTIFICATION</scope>
</reference>
<reference evidence="3" key="1">
    <citation type="submission" date="2003-08" db="EMBL/GenBank/DDBJ databases">
        <authorList>
            <person name="Birren B."/>
            <person name="Nusbaum C."/>
            <person name="Abebe A."/>
            <person name="Abouelleil A."/>
            <person name="Adekoya E."/>
            <person name="Ait-zahra M."/>
            <person name="Allen N."/>
            <person name="Allen T."/>
            <person name="An P."/>
            <person name="Anderson M."/>
            <person name="Anderson S."/>
            <person name="Arachchi H."/>
            <person name="Armbruster J."/>
            <person name="Bachantsang P."/>
            <person name="Baldwin J."/>
            <person name="Barry A."/>
            <person name="Bayul T."/>
            <person name="Blitshsteyn B."/>
            <person name="Bloom T."/>
            <person name="Blye J."/>
            <person name="Boguslavskiy L."/>
            <person name="Borowsky M."/>
            <person name="Boukhgalter B."/>
            <person name="Brunache A."/>
            <person name="Butler J."/>
            <person name="Calixte N."/>
            <person name="Calvo S."/>
            <person name="Camarata J."/>
            <person name="Campo K."/>
            <person name="Chang J."/>
            <person name="Cheshatsang Y."/>
            <person name="Citroen M."/>
            <person name="Collymore A."/>
            <person name="Considine T."/>
            <person name="Cook A."/>
            <person name="Cooke P."/>
            <person name="Corum B."/>
            <person name="Cuomo C."/>
            <person name="David R."/>
            <person name="Dawoe T."/>
            <person name="Degray S."/>
            <person name="Dodge S."/>
            <person name="Dooley K."/>
            <person name="Dorje P."/>
            <person name="Dorjee K."/>
            <person name="Dorris L."/>
            <person name="Duffey N."/>
            <person name="Dupes A."/>
            <person name="Elkins T."/>
            <person name="Engels R."/>
            <person name="Erickson J."/>
            <person name="Farina A."/>
            <person name="Faro S."/>
            <person name="Ferreira P."/>
            <person name="Fischer H."/>
            <person name="Fitzgerald M."/>
            <person name="Foley K."/>
            <person name="Gage D."/>
            <person name="Galagan J."/>
            <person name="Gearin G."/>
            <person name="Gnerre S."/>
            <person name="Gnirke A."/>
            <person name="Goyette A."/>
            <person name="Graham J."/>
            <person name="Grandbois E."/>
            <person name="Gyaltsen K."/>
            <person name="Hafez N."/>
            <person name="Hagopian D."/>
            <person name="Hagos B."/>
            <person name="Hall J."/>
            <person name="Hatcher B."/>
            <person name="Heller A."/>
            <person name="Higgins H."/>
            <person name="Honan T."/>
            <person name="Horn A."/>
            <person name="Houde N."/>
            <person name="Hughes L."/>
            <person name="Hulme W."/>
            <person name="Husby E."/>
            <person name="Iliev I."/>
            <person name="Jaffe D."/>
            <person name="Jones C."/>
            <person name="Kamal M."/>
            <person name="Kamat A."/>
            <person name="Kamvysselis M."/>
            <person name="Karlsson E."/>
            <person name="Kells C."/>
            <person name="Kieu A."/>
            <person name="Kisner P."/>
            <person name="Kodira C."/>
            <person name="Kulbokas E."/>
            <person name="Labutti K."/>
            <person name="Lama D."/>
            <person name="Landers T."/>
            <person name="Leger J."/>
            <person name="Levine S."/>
            <person name="Lewis D."/>
            <person name="Lewis T."/>
            <person name="Lindblad-toh K."/>
            <person name="Liu X."/>
            <person name="Lokyitsang T."/>
            <person name="Lokyitsang Y."/>
            <person name="Lucien O."/>
            <person name="Lui A."/>
            <person name="Ma L.J."/>
            <person name="Mabbitt R."/>
            <person name="Macdonald J."/>
            <person name="Maclean C."/>
            <person name="Major J."/>
            <person name="Manning J."/>
            <person name="Marabella R."/>
            <person name="Maru K."/>
            <person name="Matthews C."/>
            <person name="Mauceli E."/>
            <person name="Mccarthy M."/>
            <person name="Mcdonough S."/>
            <person name="Mcghee T."/>
            <person name="Meldrim J."/>
            <person name="Meneus L."/>
            <person name="Mesirov J."/>
            <person name="Mihalev A."/>
            <person name="Mihova T."/>
            <person name="Mikkelsen T."/>
            <person name="Mlenga V."/>
            <person name="Moru K."/>
            <person name="Mozes J."/>
            <person name="Mulrain L."/>
            <person name="Munson G."/>
            <person name="Naylor J."/>
            <person name="Newes C."/>
            <person name="Nguyen C."/>
            <person name="Nguyen N."/>
            <person name="Nguyen T."/>
            <person name="Nicol R."/>
            <person name="Nielsen C."/>
            <person name="Nizzari M."/>
            <person name="Norbu C."/>
            <person name="Norbu N."/>
            <person name="O'donnell P."/>
            <person name="Okoawo O."/>
            <person name="O'leary S."/>
            <person name="Omotosho B."/>
            <person name="O'neill K."/>
            <person name="Osman S."/>
            <person name="Parker S."/>
            <person name="Perrin D."/>
            <person name="Phunkhang P."/>
            <person name="Piqani B."/>
            <person name="Purcell S."/>
            <person name="Rachupka T."/>
            <person name="Ramasamy U."/>
            <person name="Rameau R."/>
            <person name="Ray V."/>
            <person name="Raymond C."/>
            <person name="Retta R."/>
            <person name="Richardson S."/>
            <person name="Rise C."/>
            <person name="Rodriguez J."/>
            <person name="Rogers J."/>
            <person name="Rogov P."/>
            <person name="Rutman M."/>
            <person name="Schupbach R."/>
            <person name="Seaman C."/>
            <person name="Settipalli S."/>
            <person name="Sharpe T."/>
            <person name="Sheridan J."/>
            <person name="Sherpa N."/>
            <person name="Shi J."/>
            <person name="Smirnov S."/>
            <person name="Smith C."/>
            <person name="Sougnez C."/>
            <person name="Spencer B."/>
            <person name="Stalker J."/>
            <person name="Stange-thomann N."/>
            <person name="Stavropoulos S."/>
            <person name="Stetson K."/>
            <person name="Stone C."/>
            <person name="Stone S."/>
            <person name="Stubbs M."/>
            <person name="Talamas J."/>
            <person name="Tchuinga P."/>
            <person name="Tenzing P."/>
            <person name="Tesfaye S."/>
            <person name="Theodore J."/>
            <person name="Thoulutsang Y."/>
            <person name="Topham K."/>
            <person name="Towey S."/>
            <person name="Tsamla T."/>
            <person name="Tsomo N."/>
            <person name="Vallee D."/>
            <person name="Vassiliev H."/>
            <person name="Venkataraman V."/>
            <person name="Vinson J."/>
            <person name="Vo A."/>
            <person name="Wade C."/>
            <person name="Wang S."/>
            <person name="Wangchuk T."/>
            <person name="Wangdi T."/>
            <person name="Whittaker C."/>
            <person name="Wilkinson J."/>
            <person name="Wu Y."/>
            <person name="Wyman D."/>
            <person name="Yadav S."/>
            <person name="Yang S."/>
            <person name="Yang X."/>
            <person name="Yeager S."/>
            <person name="Yee E."/>
            <person name="Young G."/>
            <person name="Zainoun J."/>
            <person name="Zembeck L."/>
            <person name="Zimmer A."/>
            <person name="Zody M."/>
            <person name="Lander E."/>
        </authorList>
    </citation>
    <scope>NUCLEOTIDE SEQUENCE [LARGE SCALE GENOMIC DNA]</scope>
</reference>
<feature type="domain" description="Ubiquitin carboxyl-terminal hydrolase 47 C-terminal" evidence="1">
    <location>
        <begin position="69"/>
        <end position="115"/>
    </location>
</feature>
<keyword evidence="3" id="KW-1185">Reference proteome</keyword>
<evidence type="ECO:0000313" key="3">
    <source>
        <dbReference type="Proteomes" id="UP000007875"/>
    </source>
</evidence>
<dbReference type="GeneTree" id="ENSGT00940000157223"/>
<proteinExistence type="predicted"/>
<organism evidence="2 3">
    <name type="scientific">Ciona savignyi</name>
    <name type="common">Pacific transparent sea squirt</name>
    <dbReference type="NCBI Taxonomy" id="51511"/>
    <lineage>
        <taxon>Eukaryota</taxon>
        <taxon>Metazoa</taxon>
        <taxon>Chordata</taxon>
        <taxon>Tunicata</taxon>
        <taxon>Ascidiacea</taxon>
        <taxon>Phlebobranchia</taxon>
        <taxon>Cionidae</taxon>
        <taxon>Ciona</taxon>
    </lineage>
</organism>
<sequence length="129" mass="15042">MDKRMPLLSLKRHLAHFVGTATRRFVVYRKFASGQENEMSQLTEDFRTMPNSTQFVVKLGRALRKDEYRCKLYQLKLDEEETAKPLMNWVIQRGVTVGEARKLLCEDISEQCDIHTQAGENSHPQENVE</sequence>
<dbReference type="InterPro" id="IPR045578">
    <property type="entry name" value="USP47_C"/>
</dbReference>
<name>H2YIV8_CIOSA</name>
<dbReference type="Pfam" id="PF19718">
    <property type="entry name" value="USP47_C"/>
    <property type="match status" value="1"/>
</dbReference>
<dbReference type="Proteomes" id="UP000007875">
    <property type="component" value="Unassembled WGS sequence"/>
</dbReference>